<reference evidence="6" key="1">
    <citation type="submission" date="2019-12" db="EMBL/GenBank/DDBJ databases">
        <title>Genome sequencing and annotation of Brassica cretica.</title>
        <authorList>
            <person name="Studholme D.J."/>
            <person name="Sarris P.F."/>
        </authorList>
    </citation>
    <scope>NUCLEOTIDE SEQUENCE</scope>
    <source>
        <strain evidence="6">PFS-102/07</strain>
        <tissue evidence="6">Leaf</tissue>
    </source>
</reference>
<keyword evidence="2" id="KW-0677">Repeat</keyword>
<evidence type="ECO:0000313" key="6">
    <source>
        <dbReference type="EMBL" id="KAF2561130.1"/>
    </source>
</evidence>
<dbReference type="Pfam" id="PF08263">
    <property type="entry name" value="LRRNT_2"/>
    <property type="match status" value="1"/>
</dbReference>
<evidence type="ECO:0000259" key="5">
    <source>
        <dbReference type="Pfam" id="PF08263"/>
    </source>
</evidence>
<accession>A0A8S9HUL0</accession>
<feature type="compositionally biased region" description="Basic and acidic residues" evidence="3">
    <location>
        <begin position="59"/>
        <end position="75"/>
    </location>
</feature>
<comment type="caution">
    <text evidence="6">The sequence shown here is derived from an EMBL/GenBank/DDBJ whole genome shotgun (WGS) entry which is preliminary data.</text>
</comment>
<dbReference type="InterPro" id="IPR013210">
    <property type="entry name" value="LRR_N_plant-typ"/>
</dbReference>
<keyword evidence="4" id="KW-0732">Signal</keyword>
<evidence type="ECO:0000256" key="1">
    <source>
        <dbReference type="ARBA" id="ARBA00022614"/>
    </source>
</evidence>
<feature type="signal peptide" evidence="4">
    <location>
        <begin position="1"/>
        <end position="24"/>
    </location>
</feature>
<evidence type="ECO:0000256" key="4">
    <source>
        <dbReference type="SAM" id="SignalP"/>
    </source>
</evidence>
<organism evidence="6">
    <name type="scientific">Brassica cretica</name>
    <name type="common">Mustard</name>
    <dbReference type="NCBI Taxonomy" id="69181"/>
    <lineage>
        <taxon>Eukaryota</taxon>
        <taxon>Viridiplantae</taxon>
        <taxon>Streptophyta</taxon>
        <taxon>Embryophyta</taxon>
        <taxon>Tracheophyta</taxon>
        <taxon>Spermatophyta</taxon>
        <taxon>Magnoliopsida</taxon>
        <taxon>eudicotyledons</taxon>
        <taxon>Gunneridae</taxon>
        <taxon>Pentapetalae</taxon>
        <taxon>rosids</taxon>
        <taxon>malvids</taxon>
        <taxon>Brassicales</taxon>
        <taxon>Brassicaceae</taxon>
        <taxon>Brassiceae</taxon>
        <taxon>Brassica</taxon>
    </lineage>
</organism>
<feature type="chain" id="PRO_5035748022" description="Leucine-rich repeat-containing N-terminal plant-type domain-containing protein" evidence="4">
    <location>
        <begin position="25"/>
        <end position="149"/>
    </location>
</feature>
<keyword evidence="1" id="KW-0433">Leucine-rich repeat</keyword>
<feature type="region of interest" description="Disordered" evidence="3">
    <location>
        <begin position="37"/>
        <end position="149"/>
    </location>
</feature>
<feature type="domain" description="Leucine-rich repeat-containing N-terminal plant-type" evidence="5">
    <location>
        <begin position="23"/>
        <end position="56"/>
    </location>
</feature>
<proteinExistence type="predicted"/>
<name>A0A8S9HUL0_BRACR</name>
<evidence type="ECO:0000256" key="2">
    <source>
        <dbReference type="ARBA" id="ARBA00022737"/>
    </source>
</evidence>
<feature type="compositionally biased region" description="Basic and acidic residues" evidence="3">
    <location>
        <begin position="131"/>
        <end position="142"/>
    </location>
</feature>
<sequence>MSKSHLCFLLSSLNFAASPTSVDAPTMQALKSSLNLSKDVDWSNPNPCKWPTVQCDTSNRARESNSKPKESEEPSLRNSKPPHRANCPGAFPEPNLRSDPRSLRFNSVTVPEPPRQPLRLCPQEQPFLSLGDDHGQAEDRVSHPHLPQV</sequence>
<protein>
    <recommendedName>
        <fullName evidence="5">Leucine-rich repeat-containing N-terminal plant-type domain-containing protein</fullName>
    </recommendedName>
</protein>
<evidence type="ECO:0000256" key="3">
    <source>
        <dbReference type="SAM" id="MobiDB-lite"/>
    </source>
</evidence>
<gene>
    <name evidence="6" type="ORF">F2Q70_00014959</name>
</gene>
<dbReference type="AlphaFoldDB" id="A0A8S9HUL0"/>
<dbReference type="EMBL" id="QGKY02001250">
    <property type="protein sequence ID" value="KAF2561130.1"/>
    <property type="molecule type" value="Genomic_DNA"/>
</dbReference>